<keyword evidence="6" id="KW-0902">Two-component regulatory system</keyword>
<dbReference type="CDD" id="cd00075">
    <property type="entry name" value="HATPase"/>
    <property type="match status" value="1"/>
</dbReference>
<keyword evidence="4" id="KW-0808">Transferase</keyword>
<feature type="coiled-coil region" evidence="7">
    <location>
        <begin position="300"/>
        <end position="341"/>
    </location>
</feature>
<evidence type="ECO:0000256" key="2">
    <source>
        <dbReference type="ARBA" id="ARBA00012438"/>
    </source>
</evidence>
<dbReference type="InterPro" id="IPR036890">
    <property type="entry name" value="HATPase_C_sf"/>
</dbReference>
<dbReference type="SUPFAM" id="SSF55785">
    <property type="entry name" value="PYP-like sensor domain (PAS domain)"/>
    <property type="match status" value="3"/>
</dbReference>
<dbReference type="Pfam" id="PF02518">
    <property type="entry name" value="HATPase_c"/>
    <property type="match status" value="1"/>
</dbReference>
<dbReference type="Gene3D" id="3.30.450.20">
    <property type="entry name" value="PAS domain"/>
    <property type="match status" value="3"/>
</dbReference>
<dbReference type="CDD" id="cd00082">
    <property type="entry name" value="HisKA"/>
    <property type="match status" value="1"/>
</dbReference>
<dbReference type="SUPFAM" id="SSF55874">
    <property type="entry name" value="ATPase domain of HSP90 chaperone/DNA topoisomerase II/histidine kinase"/>
    <property type="match status" value="1"/>
</dbReference>
<proteinExistence type="predicted"/>
<evidence type="ECO:0000256" key="6">
    <source>
        <dbReference type="ARBA" id="ARBA00023012"/>
    </source>
</evidence>
<dbReference type="PANTHER" id="PTHR43711">
    <property type="entry name" value="TWO-COMPONENT HISTIDINE KINASE"/>
    <property type="match status" value="1"/>
</dbReference>
<dbReference type="Pfam" id="PF13426">
    <property type="entry name" value="PAS_9"/>
    <property type="match status" value="3"/>
</dbReference>
<comment type="caution">
    <text evidence="11">The sequence shown here is derived from an EMBL/GenBank/DDBJ whole genome shotgun (WGS) entry which is preliminary data.</text>
</comment>
<evidence type="ECO:0000256" key="3">
    <source>
        <dbReference type="ARBA" id="ARBA00022553"/>
    </source>
</evidence>
<dbReference type="InterPro" id="IPR003661">
    <property type="entry name" value="HisK_dim/P_dom"/>
</dbReference>
<evidence type="ECO:0000259" key="8">
    <source>
        <dbReference type="PROSITE" id="PS50109"/>
    </source>
</evidence>
<dbReference type="SUPFAM" id="SSF47384">
    <property type="entry name" value="Homodimeric domain of signal transducing histidine kinase"/>
    <property type="match status" value="1"/>
</dbReference>
<organism evidence="11">
    <name type="scientific">Pricia antarctica</name>
    <dbReference type="NCBI Taxonomy" id="641691"/>
    <lineage>
        <taxon>Bacteria</taxon>
        <taxon>Pseudomonadati</taxon>
        <taxon>Bacteroidota</taxon>
        <taxon>Flavobacteriia</taxon>
        <taxon>Flavobacteriales</taxon>
        <taxon>Flavobacteriaceae</taxon>
        <taxon>Pricia</taxon>
    </lineage>
</organism>
<dbReference type="PRINTS" id="PR00344">
    <property type="entry name" value="BCTRLSENSOR"/>
</dbReference>
<dbReference type="PROSITE" id="PS50112">
    <property type="entry name" value="PAS"/>
    <property type="match status" value="1"/>
</dbReference>
<accession>A0A831VTL0</accession>
<evidence type="ECO:0000256" key="5">
    <source>
        <dbReference type="ARBA" id="ARBA00022777"/>
    </source>
</evidence>
<keyword evidence="3" id="KW-0597">Phosphoprotein</keyword>
<keyword evidence="5" id="KW-0418">Kinase</keyword>
<dbReference type="InterPro" id="IPR036097">
    <property type="entry name" value="HisK_dim/P_sf"/>
</dbReference>
<evidence type="ECO:0000256" key="1">
    <source>
        <dbReference type="ARBA" id="ARBA00000085"/>
    </source>
</evidence>
<dbReference type="PANTHER" id="PTHR43711:SF26">
    <property type="entry name" value="SENSOR HISTIDINE KINASE RCSC"/>
    <property type="match status" value="1"/>
</dbReference>
<dbReference type="InterPro" id="IPR050736">
    <property type="entry name" value="Sensor_HK_Regulatory"/>
</dbReference>
<dbReference type="PROSITE" id="PS50109">
    <property type="entry name" value="HIS_KIN"/>
    <property type="match status" value="1"/>
</dbReference>
<dbReference type="InterPro" id="IPR005467">
    <property type="entry name" value="His_kinase_dom"/>
</dbReference>
<reference evidence="11" key="1">
    <citation type="journal article" date="2020" name="mSystems">
        <title>Genome- and Community-Level Interaction Insights into Carbon Utilization and Element Cycling Functions of Hydrothermarchaeota in Hydrothermal Sediment.</title>
        <authorList>
            <person name="Zhou Z."/>
            <person name="Liu Y."/>
            <person name="Xu W."/>
            <person name="Pan J."/>
            <person name="Luo Z.H."/>
            <person name="Li M."/>
        </authorList>
    </citation>
    <scope>NUCLEOTIDE SEQUENCE [LARGE SCALE GENOMIC DNA]</scope>
    <source>
        <strain evidence="11">HyVt-345</strain>
    </source>
</reference>
<feature type="domain" description="PAS" evidence="9">
    <location>
        <begin position="7"/>
        <end position="44"/>
    </location>
</feature>
<name>A0A831VTL0_9FLAO</name>
<evidence type="ECO:0000256" key="4">
    <source>
        <dbReference type="ARBA" id="ARBA00022679"/>
    </source>
</evidence>
<dbReference type="CDD" id="cd00130">
    <property type="entry name" value="PAS"/>
    <property type="match status" value="1"/>
</dbReference>
<dbReference type="AlphaFoldDB" id="A0A831VTL0"/>
<gene>
    <name evidence="11" type="ORF">ENH87_20785</name>
</gene>
<dbReference type="Proteomes" id="UP000886191">
    <property type="component" value="Unassembled WGS sequence"/>
</dbReference>
<dbReference type="SMART" id="SM00091">
    <property type="entry name" value="PAS"/>
    <property type="match status" value="3"/>
</dbReference>
<evidence type="ECO:0000259" key="10">
    <source>
        <dbReference type="PROSITE" id="PS50113"/>
    </source>
</evidence>
<keyword evidence="7" id="KW-0175">Coiled coil</keyword>
<evidence type="ECO:0000256" key="7">
    <source>
        <dbReference type="SAM" id="Coils"/>
    </source>
</evidence>
<dbReference type="InterPro" id="IPR035965">
    <property type="entry name" value="PAS-like_dom_sf"/>
</dbReference>
<dbReference type="InterPro" id="IPR000014">
    <property type="entry name" value="PAS"/>
</dbReference>
<dbReference type="FunFam" id="3.30.565.10:FF:000006">
    <property type="entry name" value="Sensor histidine kinase WalK"/>
    <property type="match status" value="1"/>
</dbReference>
<dbReference type="SMART" id="SM00387">
    <property type="entry name" value="HATPase_c"/>
    <property type="match status" value="1"/>
</dbReference>
<feature type="domain" description="PAC" evidence="10">
    <location>
        <begin position="409"/>
        <end position="463"/>
    </location>
</feature>
<dbReference type="InterPro" id="IPR004358">
    <property type="entry name" value="Sig_transdc_His_kin-like_C"/>
</dbReference>
<sequence>MSIGTNSTLNFKHIFQASPNPILIVNETGVLIENNPAAERLFGYGKGAMTALTSQSLFRDYHGHPYNFLETQKNGETKNFKVDHVWGIKKEGSTFPLGIDIHPIEENGYILFIKDTSGLIKSKERNAPLAGSPNLITKNKDNHSNAIDATIESLATTSRSGNQHSNAETIENRAIVNEALFSAIAENFPTGLIMVFDRQLKSIYFEGAEIEELGLDKSDFEGKHIDDIKLYDDENILQLKHNIKRTIEGEKLNYATTFGSRIYTINSAALTIDENTVWALFVAHNITEQTRVQKELQIVLKKVNERTKELDETVQRLVETNLELEDQIQLTKRAEAEAKENQALFVAIAENFPQGIIAVVNQKCAYEYIDGEIISQFGVDPNVLKGRKVDSLSWVYENRKNSMMNDVKRTLKGEHLNFEVGFNTEIFSVHTTPLVDNHGEIIRALFVYNNITEQKLIEKKVRKALKKEHQLNLLKSRFIATASHEFRTPLSAILSSTDLIKVQNGEGKEDTRIRHLDRIQANVGRLVEILDEFLSISKLEEGKVEPKPQSFELLDYIRYLLNELRPNLKIGQSFKTDFNNKKINVRHDAKLLDHILRNLLINAIKYSDEDTPILIAAESKNDNVVMEITDHGIGIPKHEQKNMFKRFFRAQNATHIQGTGLGLNLVKDYVKLMGGSITFDSELGKGTIFYLQLPLKS</sequence>
<dbReference type="InterPro" id="IPR003594">
    <property type="entry name" value="HATPase_dom"/>
</dbReference>
<dbReference type="NCBIfam" id="TIGR00229">
    <property type="entry name" value="sensory_box"/>
    <property type="match status" value="2"/>
</dbReference>
<dbReference type="GO" id="GO:0000155">
    <property type="term" value="F:phosphorelay sensor kinase activity"/>
    <property type="evidence" value="ECO:0007669"/>
    <property type="project" value="InterPro"/>
</dbReference>
<dbReference type="EMBL" id="DRGL01000078">
    <property type="protein sequence ID" value="HEA23327.1"/>
    <property type="molecule type" value="Genomic_DNA"/>
</dbReference>
<comment type="catalytic activity">
    <reaction evidence="1">
        <text>ATP + protein L-histidine = ADP + protein N-phospho-L-histidine.</text>
        <dbReference type="EC" id="2.7.13.3"/>
    </reaction>
</comment>
<protein>
    <recommendedName>
        <fullName evidence="2">histidine kinase</fullName>
        <ecNumber evidence="2">2.7.13.3</ecNumber>
    </recommendedName>
</protein>
<dbReference type="Pfam" id="PF00512">
    <property type="entry name" value="HisKA"/>
    <property type="match status" value="1"/>
</dbReference>
<evidence type="ECO:0000259" key="9">
    <source>
        <dbReference type="PROSITE" id="PS50112"/>
    </source>
</evidence>
<dbReference type="EC" id="2.7.13.3" evidence="2"/>
<feature type="domain" description="Histidine kinase" evidence="8">
    <location>
        <begin position="481"/>
        <end position="697"/>
    </location>
</feature>
<dbReference type="Gene3D" id="1.10.287.130">
    <property type="match status" value="1"/>
</dbReference>
<dbReference type="InterPro" id="IPR000700">
    <property type="entry name" value="PAS-assoc_C"/>
</dbReference>
<dbReference type="PROSITE" id="PS50113">
    <property type="entry name" value="PAC"/>
    <property type="match status" value="1"/>
</dbReference>
<evidence type="ECO:0000313" key="11">
    <source>
        <dbReference type="EMBL" id="HEA23327.1"/>
    </source>
</evidence>
<dbReference type="Gene3D" id="3.30.565.10">
    <property type="entry name" value="Histidine kinase-like ATPase, C-terminal domain"/>
    <property type="match status" value="1"/>
</dbReference>
<dbReference type="SMART" id="SM00388">
    <property type="entry name" value="HisKA"/>
    <property type="match status" value="1"/>
</dbReference>